<dbReference type="Proteomes" id="UP001642501">
    <property type="component" value="Unassembled WGS sequence"/>
</dbReference>
<keyword evidence="2" id="KW-0472">Membrane</keyword>
<feature type="transmembrane region" description="Helical" evidence="2">
    <location>
        <begin position="1165"/>
        <end position="1186"/>
    </location>
</feature>
<feature type="transmembrane region" description="Helical" evidence="2">
    <location>
        <begin position="1230"/>
        <end position="1252"/>
    </location>
</feature>
<feature type="region of interest" description="Disordered" evidence="1">
    <location>
        <begin position="277"/>
        <end position="304"/>
    </location>
</feature>
<feature type="region of interest" description="Disordered" evidence="1">
    <location>
        <begin position="1040"/>
        <end position="1070"/>
    </location>
</feature>
<proteinExistence type="predicted"/>
<reference evidence="3 4" key="1">
    <citation type="submission" date="2024-01" db="EMBL/GenBank/DDBJ databases">
        <authorList>
            <person name="Allen C."/>
            <person name="Tagirdzhanova G."/>
        </authorList>
    </citation>
    <scope>NUCLEOTIDE SEQUENCE [LARGE SCALE GENOMIC DNA]</scope>
    <source>
        <strain evidence="3 4">CBS 573.63</strain>
    </source>
</reference>
<evidence type="ECO:0000256" key="1">
    <source>
        <dbReference type="SAM" id="MobiDB-lite"/>
    </source>
</evidence>
<feature type="region of interest" description="Disordered" evidence="1">
    <location>
        <begin position="649"/>
        <end position="676"/>
    </location>
</feature>
<feature type="compositionally biased region" description="Low complexity" evidence="1">
    <location>
        <begin position="659"/>
        <end position="671"/>
    </location>
</feature>
<evidence type="ECO:0000313" key="4">
    <source>
        <dbReference type="Proteomes" id="UP001642501"/>
    </source>
</evidence>
<feature type="region of interest" description="Disordered" evidence="1">
    <location>
        <begin position="445"/>
        <end position="478"/>
    </location>
</feature>
<name>A0ABP0DLG8_9PEZI</name>
<dbReference type="EMBL" id="CAWUOM010000054">
    <property type="protein sequence ID" value="CAK7269109.1"/>
    <property type="molecule type" value="Genomic_DNA"/>
</dbReference>
<feature type="compositionally biased region" description="Low complexity" evidence="1">
    <location>
        <begin position="348"/>
        <end position="363"/>
    </location>
</feature>
<protein>
    <recommendedName>
        <fullName evidence="5">Serine-rich protein</fullName>
    </recommendedName>
</protein>
<feature type="region of interest" description="Disordered" evidence="1">
    <location>
        <begin position="804"/>
        <end position="838"/>
    </location>
</feature>
<feature type="region of interest" description="Disordered" evidence="1">
    <location>
        <begin position="896"/>
        <end position="922"/>
    </location>
</feature>
<sequence>MAGGGAQKAQARDEGHAVHSVLAEKSRNVLMGSAKRAVVGTQAEFDLKLGKELCAVDSEPVPALLTPVEPSTFVTSDGKSEFAASPTSSTSFTTAEVTEICSNDATPDLFVSAQYQIQRQNQRRSLQGGCGNYEFDFEDAAPVAGPRTKLGLTPATASFTAAAANYATKHRNLPGVPQLQLPTSPSPSIAFSSSLTSLSTQFLSSSYQDPPLSITTSNTALSTLYATSLSRSSSIASLTSASSSQAVPRPNSRRRNLVTIHSDKTFSIVPREAKASISYVRPNHPPVDLDSTKSSGRKSPPLSYVTTTVCSASSHERLSSDVFSGESHPSSPLTSSFNIHDRSSLSPFISSPGSSSAKPATSANPSFPAEPAIPASNDSDTAAFTQSSVWNYRLAGGLRKVPETPEPEHKVEGRFISSSSSSRYSELDAYNLPLQSEFPPCLTSKIAGLPATDSDTRDAGTHRHRKSSAESEQSARALSTGTGLSFTASIVSARTNYEVYAHSSSPAGAASSSAGLDSADSFYLLPSSSHSNNIEILGVSSPAASPLPTLQRSNDPNQTFASLASYPSIASFDTGVSESSAPNVVILGASSPPAPSRYLERSRSDEDASSILETDLPSSPPLPPRSANIATAETLTSNDSEPNYVLHGEPSFMSLPPQTSSSHASSLVTTSRQPRPAFSQESLVVRPLKTVRARRSDERLSYFKSHSRESLRHAASIKSLASNFGQEASSILLAGQAFLNMNTPPISVFTESNAALKAQRQLLALSTKPSLLPVQRKPLSLPAPMVQHDNYVVYDRTPNKNVRYSPSDVWDSPLSSQLTSSPHSPSLPQQPKQYKQATVQMVESYPHQWSSQLSTVMSETDNDSLYYSPHSRPASVALEAPGGNFLCDDGSVANGPSGYRSSTSRASSAHSRNTPSMSSSLGMQPDEPIVRYFYRDAVLVDRPMPVYFRTTFASPAASSNAAPTFLPVRTIRDHDEDGDGLADLEDVGYQASRSALSGFFSSNNGSARNLHSSGSMRSVASGTFPSWARVYYGSGEHRPLSAGPSVSDLGQSEDRMSVGSRPNSAIRRSPTGASMLDTVFNNRRRPKEVQAAVSHSFTNAAVLEAGEAGVVQDYRRHAPGLRKMTSSVWSPHLQIDRRATRFSAWEPPSVTWTTNANSTFDRRNLQVICFTLGFILPFVWMIAAFLPLAQKLHHTAENCAEGEFGVPAALKQRIAQSDEMRYQSTRWWRTLNRMMSVLGLFILGAVAALVVVGTRQGWGR</sequence>
<feature type="compositionally biased region" description="Basic and acidic residues" evidence="1">
    <location>
        <begin position="10"/>
        <end position="22"/>
    </location>
</feature>
<keyword evidence="4" id="KW-1185">Reference proteome</keyword>
<comment type="caution">
    <text evidence="3">The sequence shown here is derived from an EMBL/GenBank/DDBJ whole genome shotgun (WGS) entry which is preliminary data.</text>
</comment>
<feature type="region of interest" description="Disordered" evidence="1">
    <location>
        <begin position="587"/>
        <end position="627"/>
    </location>
</feature>
<evidence type="ECO:0008006" key="5">
    <source>
        <dbReference type="Google" id="ProtNLM"/>
    </source>
</evidence>
<feature type="region of interest" description="Disordered" evidence="1">
    <location>
        <begin position="348"/>
        <end position="380"/>
    </location>
</feature>
<feature type="compositionally biased region" description="Polar residues" evidence="1">
    <location>
        <begin position="913"/>
        <end position="922"/>
    </location>
</feature>
<accession>A0ABP0DLG8</accession>
<feature type="compositionally biased region" description="Low complexity" evidence="1">
    <location>
        <begin position="812"/>
        <end position="831"/>
    </location>
</feature>
<evidence type="ECO:0000313" key="3">
    <source>
        <dbReference type="EMBL" id="CAK7269109.1"/>
    </source>
</evidence>
<keyword evidence="2" id="KW-0812">Transmembrane</keyword>
<evidence type="ECO:0000256" key="2">
    <source>
        <dbReference type="SAM" id="Phobius"/>
    </source>
</evidence>
<feature type="region of interest" description="Disordered" evidence="1">
    <location>
        <begin position="1"/>
        <end position="22"/>
    </location>
</feature>
<gene>
    <name evidence="3" type="ORF">SEPCBS57363_003438</name>
</gene>
<keyword evidence="2" id="KW-1133">Transmembrane helix</keyword>
<feature type="compositionally biased region" description="Low complexity" evidence="1">
    <location>
        <begin position="900"/>
        <end position="912"/>
    </location>
</feature>
<organism evidence="3 4">
    <name type="scientific">Sporothrix epigloea</name>
    <dbReference type="NCBI Taxonomy" id="1892477"/>
    <lineage>
        <taxon>Eukaryota</taxon>
        <taxon>Fungi</taxon>
        <taxon>Dikarya</taxon>
        <taxon>Ascomycota</taxon>
        <taxon>Pezizomycotina</taxon>
        <taxon>Sordariomycetes</taxon>
        <taxon>Sordariomycetidae</taxon>
        <taxon>Ophiostomatales</taxon>
        <taxon>Ophiostomataceae</taxon>
        <taxon>Sporothrix</taxon>
    </lineage>
</organism>